<evidence type="ECO:0000313" key="4">
    <source>
        <dbReference type="EMBL" id="VEN33554.1"/>
    </source>
</evidence>
<dbReference type="Gene3D" id="2.60.40.10">
    <property type="entry name" value="Immunoglobulins"/>
    <property type="match status" value="5"/>
</dbReference>
<feature type="repeat" description="Filamin" evidence="3">
    <location>
        <begin position="68"/>
        <end position="159"/>
    </location>
</feature>
<dbReference type="Pfam" id="PF00630">
    <property type="entry name" value="Filamin"/>
    <property type="match status" value="5"/>
</dbReference>
<dbReference type="PROSITE" id="PS50194">
    <property type="entry name" value="FILAMIN_REPEAT"/>
    <property type="match status" value="5"/>
</dbReference>
<evidence type="ECO:0000313" key="5">
    <source>
        <dbReference type="Proteomes" id="UP000410492"/>
    </source>
</evidence>
<dbReference type="InterPro" id="IPR017868">
    <property type="entry name" value="Filamin/ABP280_repeat-like"/>
</dbReference>
<dbReference type="InterPro" id="IPR001298">
    <property type="entry name" value="Filamin/ABP280_rpt"/>
</dbReference>
<name>A0A653BE58_CALMS</name>
<organism evidence="4 5">
    <name type="scientific">Callosobruchus maculatus</name>
    <name type="common">Southern cowpea weevil</name>
    <name type="synonym">Pulse bruchid</name>
    <dbReference type="NCBI Taxonomy" id="64391"/>
    <lineage>
        <taxon>Eukaryota</taxon>
        <taxon>Metazoa</taxon>
        <taxon>Ecdysozoa</taxon>
        <taxon>Arthropoda</taxon>
        <taxon>Hexapoda</taxon>
        <taxon>Insecta</taxon>
        <taxon>Pterygota</taxon>
        <taxon>Neoptera</taxon>
        <taxon>Endopterygota</taxon>
        <taxon>Coleoptera</taxon>
        <taxon>Polyphaga</taxon>
        <taxon>Cucujiformia</taxon>
        <taxon>Chrysomeloidea</taxon>
        <taxon>Chrysomelidae</taxon>
        <taxon>Bruchinae</taxon>
        <taxon>Bruchini</taxon>
        <taxon>Callosobruchus</taxon>
    </lineage>
</organism>
<dbReference type="AlphaFoldDB" id="A0A653BE58"/>
<reference evidence="4 5" key="1">
    <citation type="submission" date="2019-01" db="EMBL/GenBank/DDBJ databases">
        <authorList>
            <person name="Sayadi A."/>
        </authorList>
    </citation>
    <scope>NUCLEOTIDE SEQUENCE [LARGE SCALE GENOMIC DNA]</scope>
</reference>
<evidence type="ECO:0000256" key="3">
    <source>
        <dbReference type="PROSITE-ProRule" id="PRU00087"/>
    </source>
</evidence>
<dbReference type="InterPro" id="IPR014756">
    <property type="entry name" value="Ig_E-set"/>
</dbReference>
<dbReference type="FunFam" id="2.60.40.10:FF:001349">
    <property type="entry name" value="Jitterbug, isoform F"/>
    <property type="match status" value="1"/>
</dbReference>
<accession>A0A653BE58</accession>
<dbReference type="SUPFAM" id="SSF81296">
    <property type="entry name" value="E set domains"/>
    <property type="match status" value="5"/>
</dbReference>
<feature type="repeat" description="Filamin" evidence="3">
    <location>
        <begin position="1"/>
        <end position="66"/>
    </location>
</feature>
<protein>
    <recommendedName>
        <fullName evidence="6">Filamin</fullName>
    </recommendedName>
</protein>
<sequence>MPVDGSGAGSGDLEILVEGGRVTSSVRSLGGQRFRAAFTPHQALPHRVDIKFNGETVPGSPWHVSIMPPLEGAGAVSVLGESTRLVPAHRPAVFEIVCNSPSIAGTPPDVRVTAPGGKRVAKGQPRVTTARPGVWRVEFVPTEVGTHLIEVEAGGEKLPCGPLVAKVYDAGLIQVADVAGGVVGQPVQFRVDASQAGEGQLEISINEGEVPNHVQVVGGGRCLVSFTPDQAKPHLIDIKFNGETVRGCPFVCTVTDTSRVTLSLSHLELIPVNQPSSFHMGVAGGGAAELAVAVRGPVGELPVKVTGGIHSGFTAEFTPVQVGAHQITVDYNGRPVQGTPFIAKAFDSNKVTVGTVAKGTVGRPVTFSVDASEAGEGNLEITISARGMNIPTQVHPQGNARFAVSFVPIEACDHVVNVAFNKRPVVGCPLIVGVGGGGTGPTVTLPGPGPIHKPSTLLVNHPGRLEDIEVNVEGHRRYVY</sequence>
<evidence type="ECO:0000256" key="1">
    <source>
        <dbReference type="ARBA" id="ARBA00009238"/>
    </source>
</evidence>
<dbReference type="Proteomes" id="UP000410492">
    <property type="component" value="Unassembled WGS sequence"/>
</dbReference>
<keyword evidence="2" id="KW-0677">Repeat</keyword>
<dbReference type="FunFam" id="2.60.40.10:FF:001473">
    <property type="entry name" value="Jitterbug, isoform C"/>
    <property type="match status" value="1"/>
</dbReference>
<keyword evidence="5" id="KW-1185">Reference proteome</keyword>
<evidence type="ECO:0008006" key="6">
    <source>
        <dbReference type="Google" id="ProtNLM"/>
    </source>
</evidence>
<evidence type="ECO:0000256" key="2">
    <source>
        <dbReference type="ARBA" id="ARBA00022737"/>
    </source>
</evidence>
<dbReference type="OrthoDB" id="18740at2759"/>
<dbReference type="GO" id="GO:0030036">
    <property type="term" value="P:actin cytoskeleton organization"/>
    <property type="evidence" value="ECO:0007669"/>
    <property type="project" value="InterPro"/>
</dbReference>
<proteinExistence type="inferred from homology"/>
<dbReference type="PANTHER" id="PTHR38537:SF13">
    <property type="entry name" value="JITTERBUG, ISOFORM N"/>
    <property type="match status" value="1"/>
</dbReference>
<dbReference type="InterPro" id="IPR013783">
    <property type="entry name" value="Ig-like_fold"/>
</dbReference>
<dbReference type="EMBL" id="CAACVG010000111">
    <property type="protein sequence ID" value="VEN33554.1"/>
    <property type="molecule type" value="Genomic_DNA"/>
</dbReference>
<feature type="repeat" description="Filamin" evidence="3">
    <location>
        <begin position="157"/>
        <end position="254"/>
    </location>
</feature>
<dbReference type="InterPro" id="IPR044801">
    <property type="entry name" value="Filamin"/>
</dbReference>
<dbReference type="PANTHER" id="PTHR38537">
    <property type="entry name" value="JITTERBUG, ISOFORM N"/>
    <property type="match status" value="1"/>
</dbReference>
<dbReference type="SMART" id="SM00557">
    <property type="entry name" value="IG_FLMN"/>
    <property type="match status" value="5"/>
</dbReference>
<dbReference type="GO" id="GO:0051015">
    <property type="term" value="F:actin filament binding"/>
    <property type="evidence" value="ECO:0007669"/>
    <property type="project" value="InterPro"/>
</dbReference>
<feature type="repeat" description="Filamin" evidence="3">
    <location>
        <begin position="252"/>
        <end position="345"/>
    </location>
</feature>
<comment type="similarity">
    <text evidence="1">Belongs to the filamin family.</text>
</comment>
<feature type="repeat" description="Filamin" evidence="3">
    <location>
        <begin position="356"/>
        <end position="434"/>
    </location>
</feature>
<gene>
    <name evidence="4" type="ORF">CALMAC_LOCUS69</name>
</gene>